<dbReference type="PANTHER" id="PTHR45849">
    <property type="entry name" value="FACT COMPLEX SUBUNIT SSRP1"/>
    <property type="match status" value="1"/>
</dbReference>
<feature type="region of interest" description="Disordered" evidence="3">
    <location>
        <begin position="381"/>
        <end position="489"/>
    </location>
</feature>
<feature type="compositionally biased region" description="Polar residues" evidence="3">
    <location>
        <begin position="395"/>
        <end position="405"/>
    </location>
</feature>
<comment type="similarity">
    <text evidence="1">Belongs to the RTT106 family.</text>
</comment>
<sequence>MDTSKTPFLDAVSSNLPDGLSEDFRTLCNTSNNDQLLDNIIRFICGGGCTTTSQFNEEQWITRQTVVRNRLSALVVSPSGSQKRARDTTNDLPDTQNSGNKRQKNDFNEPLAADDPPVFTLKSVSVASPVRKKVVITIHNRSIRFHNTSTNALEHSVSVSSLRRGFLVPTRGKTKPHWTIILISSDAPPASERSSKGQPSAAQNNLQVIFGLDASATTAMTTTEYFGQGTTLPKETTIRKGEETLPLIHSFLSRLPFQTLEPSIDVFKSAFPGVGGTPLPGVEAYRGAKPGSLWFMKEGILWGEAKPCEFWPVEELLNKSEGLRIISATGRTLTIILTRVGREIEDGEAVKEESQFGPVDAKEQDAIHQWVREYRHLFGKRGGGGGEMEIVSPPENKNPTSSTAENVGRGKTLNQAQFDSEDEEDQDFQASSEDDSGSNSSSDEDGEGDGHAVGEDEEEEEEDAEGDEVEEEELKPENHPLLRPGAMPKMSRAAMDMVVDMVEGDLARASGVGARSDVEEDELDD</sequence>
<feature type="compositionally biased region" description="Acidic residues" evidence="3">
    <location>
        <begin position="455"/>
        <end position="474"/>
    </location>
</feature>
<proteinExistence type="inferred from homology"/>
<dbReference type="InterPro" id="IPR011993">
    <property type="entry name" value="PH-like_dom_sf"/>
</dbReference>
<dbReference type="InterPro" id="IPR013719">
    <property type="entry name" value="RTT106/SPT16-like_middle_dom"/>
</dbReference>
<dbReference type="InterPro" id="IPR050454">
    <property type="entry name" value="RTT106/SSRP1_HistChap/FACT"/>
</dbReference>
<evidence type="ECO:0000313" key="5">
    <source>
        <dbReference type="EMBL" id="KAG7087414.1"/>
    </source>
</evidence>
<dbReference type="PANTHER" id="PTHR45849:SF3">
    <property type="entry name" value="HISTONE CHAPERONE RTT106"/>
    <property type="match status" value="1"/>
</dbReference>
<reference evidence="5" key="1">
    <citation type="journal article" date="2021" name="Genome Biol. Evol.">
        <title>The assembled and annotated genome of the fairy-ring fungus Marasmius oreades.</title>
        <authorList>
            <person name="Hiltunen M."/>
            <person name="Ament-Velasquez S.L."/>
            <person name="Johannesson H."/>
        </authorList>
    </citation>
    <scope>NUCLEOTIDE SEQUENCE</scope>
    <source>
        <strain evidence="5">03SP1</strain>
    </source>
</reference>
<dbReference type="RefSeq" id="XP_043003885.1">
    <property type="nucleotide sequence ID" value="XM_043158536.1"/>
</dbReference>
<dbReference type="SMART" id="SM01287">
    <property type="entry name" value="Rtt106"/>
    <property type="match status" value="1"/>
</dbReference>
<dbReference type="EMBL" id="CM032189">
    <property type="protein sequence ID" value="KAG7087414.1"/>
    <property type="molecule type" value="Genomic_DNA"/>
</dbReference>
<keyword evidence="6" id="KW-1185">Reference proteome</keyword>
<evidence type="ECO:0000256" key="2">
    <source>
        <dbReference type="ARBA" id="ARBA00025370"/>
    </source>
</evidence>
<evidence type="ECO:0000256" key="1">
    <source>
        <dbReference type="ARBA" id="ARBA00006159"/>
    </source>
</evidence>
<dbReference type="OrthoDB" id="75754at2759"/>
<comment type="function">
    <text evidence="2">Component of the FACT complex, a general chromatin factor that acts to reorganize nucleosomes. The FACT complex is involved in multiple processes that require DNA as a template such as mRNA elongation, DNA replication and DNA repair. During transcription elongation the FACT complex acts as a histone chaperone that both destabilizes and restores nucleosomal structure. It facilitates the passage of RNA polymerase II and transcription by promoting the dissociation of one histone H2A-H2B dimer from the nucleosome, then subsequently promotes the reestablishment of the nucleosome following the passage of RNA polymerase II.</text>
</comment>
<gene>
    <name evidence="5" type="ORF">E1B28_013382</name>
</gene>
<dbReference type="Proteomes" id="UP001049176">
    <property type="component" value="Chromosome 9"/>
</dbReference>
<name>A0A9P7RPN5_9AGAR</name>
<feature type="domain" description="Histone chaperone RTT106/FACT complex subunit SPT16-like middle" evidence="4">
    <location>
        <begin position="279"/>
        <end position="381"/>
    </location>
</feature>
<feature type="region of interest" description="Disordered" evidence="3">
    <location>
        <begin position="77"/>
        <end position="114"/>
    </location>
</feature>
<dbReference type="Gene3D" id="2.30.29.30">
    <property type="entry name" value="Pleckstrin-homology domain (PH domain)/Phosphotyrosine-binding domain (PTB)"/>
    <property type="match status" value="1"/>
</dbReference>
<evidence type="ECO:0000259" key="4">
    <source>
        <dbReference type="SMART" id="SM01287"/>
    </source>
</evidence>
<comment type="caution">
    <text evidence="5">The sequence shown here is derived from an EMBL/GenBank/DDBJ whole genome shotgun (WGS) entry which is preliminary data.</text>
</comment>
<dbReference type="GeneID" id="66082457"/>
<dbReference type="KEGG" id="more:E1B28_013382"/>
<organism evidence="5 6">
    <name type="scientific">Marasmius oreades</name>
    <name type="common">fairy-ring Marasmius</name>
    <dbReference type="NCBI Taxonomy" id="181124"/>
    <lineage>
        <taxon>Eukaryota</taxon>
        <taxon>Fungi</taxon>
        <taxon>Dikarya</taxon>
        <taxon>Basidiomycota</taxon>
        <taxon>Agaricomycotina</taxon>
        <taxon>Agaricomycetes</taxon>
        <taxon>Agaricomycetidae</taxon>
        <taxon>Agaricales</taxon>
        <taxon>Marasmiineae</taxon>
        <taxon>Marasmiaceae</taxon>
        <taxon>Marasmius</taxon>
    </lineage>
</organism>
<dbReference type="AlphaFoldDB" id="A0A9P7RPN5"/>
<evidence type="ECO:0000313" key="6">
    <source>
        <dbReference type="Proteomes" id="UP001049176"/>
    </source>
</evidence>
<protein>
    <recommendedName>
        <fullName evidence="4">Histone chaperone RTT106/FACT complex subunit SPT16-like middle domain-containing protein</fullName>
    </recommendedName>
</protein>
<evidence type="ECO:0000256" key="3">
    <source>
        <dbReference type="SAM" id="MobiDB-lite"/>
    </source>
</evidence>
<dbReference type="GO" id="GO:0031491">
    <property type="term" value="F:nucleosome binding"/>
    <property type="evidence" value="ECO:0007669"/>
    <property type="project" value="TreeGrafter"/>
</dbReference>
<feature type="compositionally biased region" description="Polar residues" evidence="3">
    <location>
        <begin position="90"/>
        <end position="100"/>
    </location>
</feature>
<dbReference type="Pfam" id="PF08512">
    <property type="entry name" value="Rttp106-like_middle"/>
    <property type="match status" value="1"/>
</dbReference>
<accession>A0A9P7RPN5</accession>
<dbReference type="SUPFAM" id="SSF50729">
    <property type="entry name" value="PH domain-like"/>
    <property type="match status" value="1"/>
</dbReference>
<dbReference type="GO" id="GO:0042393">
    <property type="term" value="F:histone binding"/>
    <property type="evidence" value="ECO:0007669"/>
    <property type="project" value="TreeGrafter"/>
</dbReference>
<feature type="compositionally biased region" description="Acidic residues" evidence="3">
    <location>
        <begin position="419"/>
        <end position="447"/>
    </location>
</feature>